<comment type="subcellular location">
    <subcellularLocation>
        <location evidence="1 5">Nucleus</location>
    </subcellularLocation>
</comment>
<dbReference type="InterPro" id="IPR007023">
    <property type="entry name" value="Ribosom_reg"/>
</dbReference>
<accession>A0A1Y2DFJ6</accession>
<dbReference type="Proteomes" id="UP000193689">
    <property type="component" value="Unassembled WGS sequence"/>
</dbReference>
<evidence type="ECO:0000256" key="5">
    <source>
        <dbReference type="RuleBase" id="RU364132"/>
    </source>
</evidence>
<dbReference type="STRING" id="1141098.A0A1Y2DFJ6"/>
<evidence type="ECO:0000313" key="8">
    <source>
        <dbReference type="Proteomes" id="UP000193689"/>
    </source>
</evidence>
<keyword evidence="8" id="KW-1185">Reference proteome</keyword>
<evidence type="ECO:0000256" key="3">
    <source>
        <dbReference type="ARBA" id="ARBA00022517"/>
    </source>
</evidence>
<dbReference type="GeneID" id="63777485"/>
<name>A0A1Y2DFJ6_9PEZI</name>
<keyword evidence="3 5" id="KW-0690">Ribosome biogenesis</keyword>
<dbReference type="FunCoup" id="A0A1Y2DFJ6">
    <property type="interactions" value="538"/>
</dbReference>
<dbReference type="RefSeq" id="XP_040710715.1">
    <property type="nucleotide sequence ID" value="XM_040861273.1"/>
</dbReference>
<sequence>MAPEKLDISVDKPTPYTYDLGLLLATDANPLPSPESGSLEERLAATARDGAQALINQMMMTLPIQSTSAGVLMTLPAPETPLPREKPLPAAKEQTKWQAFAARKGIKPKTREQKHMKSQKFNEDTGAWEKTWGYKGKRPEGEVPADWVVEVDEKGEKVGKDPKQKKRRT</sequence>
<dbReference type="OrthoDB" id="28455at2759"/>
<proteinExistence type="inferred from homology"/>
<protein>
    <recommendedName>
        <fullName evidence="5">Ribosome biogenesis regulatory protein</fullName>
    </recommendedName>
</protein>
<comment type="caution">
    <text evidence="7">The sequence shown here is derived from an EMBL/GenBank/DDBJ whole genome shotgun (WGS) entry which is preliminary data.</text>
</comment>
<keyword evidence="4 5" id="KW-0539">Nucleus</keyword>
<dbReference type="Pfam" id="PF04939">
    <property type="entry name" value="RRS1"/>
    <property type="match status" value="1"/>
</dbReference>
<feature type="compositionally biased region" description="Basic and acidic residues" evidence="6">
    <location>
        <begin position="109"/>
        <end position="123"/>
    </location>
</feature>
<comment type="function">
    <text evidence="5">Involved in ribosomal large subunit assembly.</text>
</comment>
<dbReference type="InParanoid" id="A0A1Y2DFJ6"/>
<dbReference type="EMBL" id="MCFJ01000019">
    <property type="protein sequence ID" value="ORY57465.1"/>
    <property type="molecule type" value="Genomic_DNA"/>
</dbReference>
<organism evidence="7 8">
    <name type="scientific">Pseudomassariella vexata</name>
    <dbReference type="NCBI Taxonomy" id="1141098"/>
    <lineage>
        <taxon>Eukaryota</taxon>
        <taxon>Fungi</taxon>
        <taxon>Dikarya</taxon>
        <taxon>Ascomycota</taxon>
        <taxon>Pezizomycotina</taxon>
        <taxon>Sordariomycetes</taxon>
        <taxon>Xylariomycetidae</taxon>
        <taxon>Amphisphaeriales</taxon>
        <taxon>Pseudomassariaceae</taxon>
        <taxon>Pseudomassariella</taxon>
    </lineage>
</organism>
<evidence type="ECO:0000256" key="1">
    <source>
        <dbReference type="ARBA" id="ARBA00004123"/>
    </source>
</evidence>
<feature type="compositionally biased region" description="Basic and acidic residues" evidence="6">
    <location>
        <begin position="151"/>
        <end position="162"/>
    </location>
</feature>
<dbReference type="GO" id="GO:0005634">
    <property type="term" value="C:nucleus"/>
    <property type="evidence" value="ECO:0007669"/>
    <property type="project" value="UniProtKB-SubCell"/>
</dbReference>
<reference evidence="7 8" key="1">
    <citation type="submission" date="2016-07" db="EMBL/GenBank/DDBJ databases">
        <title>Pervasive Adenine N6-methylation of Active Genes in Fungi.</title>
        <authorList>
            <consortium name="DOE Joint Genome Institute"/>
            <person name="Mondo S.J."/>
            <person name="Dannebaum R.O."/>
            <person name="Kuo R.C."/>
            <person name="Labutti K."/>
            <person name="Haridas S."/>
            <person name="Kuo A."/>
            <person name="Salamov A."/>
            <person name="Ahrendt S.R."/>
            <person name="Lipzen A."/>
            <person name="Sullivan W."/>
            <person name="Andreopoulos W.B."/>
            <person name="Clum A."/>
            <person name="Lindquist E."/>
            <person name="Daum C."/>
            <person name="Ramamoorthy G.K."/>
            <person name="Gryganskyi A."/>
            <person name="Culley D."/>
            <person name="Magnuson J.K."/>
            <person name="James T.Y."/>
            <person name="O'Malley M.A."/>
            <person name="Stajich J.E."/>
            <person name="Spatafora J.W."/>
            <person name="Visel A."/>
            <person name="Grigoriev I.V."/>
        </authorList>
    </citation>
    <scope>NUCLEOTIDE SEQUENCE [LARGE SCALE GENOMIC DNA]</scope>
    <source>
        <strain evidence="7 8">CBS 129021</strain>
    </source>
</reference>
<dbReference type="GO" id="GO:0042254">
    <property type="term" value="P:ribosome biogenesis"/>
    <property type="evidence" value="ECO:0007669"/>
    <property type="project" value="UniProtKB-KW"/>
</dbReference>
<evidence type="ECO:0000256" key="6">
    <source>
        <dbReference type="SAM" id="MobiDB-lite"/>
    </source>
</evidence>
<evidence type="ECO:0000256" key="2">
    <source>
        <dbReference type="ARBA" id="ARBA00010077"/>
    </source>
</evidence>
<comment type="similarity">
    <text evidence="2 5">Belongs to the RRS1 family.</text>
</comment>
<evidence type="ECO:0000256" key="4">
    <source>
        <dbReference type="ARBA" id="ARBA00023242"/>
    </source>
</evidence>
<feature type="region of interest" description="Disordered" evidence="6">
    <location>
        <begin position="75"/>
        <end position="169"/>
    </location>
</feature>
<evidence type="ECO:0000313" key="7">
    <source>
        <dbReference type="EMBL" id="ORY57465.1"/>
    </source>
</evidence>
<dbReference type="AlphaFoldDB" id="A0A1Y2DFJ6"/>
<gene>
    <name evidence="7" type="ORF">BCR38DRAFT_449206</name>
</gene>